<organism evidence="6 7">
    <name type="scientific">Glutamicibacter protophormiae</name>
    <name type="common">Brevibacterium protophormiae</name>
    <dbReference type="NCBI Taxonomy" id="37930"/>
    <lineage>
        <taxon>Bacteria</taxon>
        <taxon>Bacillati</taxon>
        <taxon>Actinomycetota</taxon>
        <taxon>Actinomycetes</taxon>
        <taxon>Micrococcales</taxon>
        <taxon>Micrococcaceae</taxon>
        <taxon>Glutamicibacter</taxon>
    </lineage>
</organism>
<evidence type="ECO:0000259" key="5">
    <source>
        <dbReference type="PROSITE" id="PS50931"/>
    </source>
</evidence>
<keyword evidence="4" id="KW-0804">Transcription</keyword>
<protein>
    <submittedName>
        <fullName evidence="6">Molybdate transport repressor ModE-like protein</fullName>
    </submittedName>
</protein>
<gene>
    <name evidence="6" type="ORF">JOF39_000532</name>
</gene>
<dbReference type="InterPro" id="IPR011991">
    <property type="entry name" value="ArsR-like_HTH"/>
</dbReference>
<dbReference type="EMBL" id="JAGIOJ010000001">
    <property type="protein sequence ID" value="MBP2397451.1"/>
    <property type="molecule type" value="Genomic_DNA"/>
</dbReference>
<dbReference type="InterPro" id="IPR036390">
    <property type="entry name" value="WH_DNA-bd_sf"/>
</dbReference>
<evidence type="ECO:0000313" key="7">
    <source>
        <dbReference type="Proteomes" id="UP001195422"/>
    </source>
</evidence>
<evidence type="ECO:0000313" key="6">
    <source>
        <dbReference type="EMBL" id="MBP2397451.1"/>
    </source>
</evidence>
<dbReference type="InterPro" id="IPR005119">
    <property type="entry name" value="LysR_subst-bd"/>
</dbReference>
<dbReference type="InterPro" id="IPR000847">
    <property type="entry name" value="LysR_HTH_N"/>
</dbReference>
<evidence type="ECO:0000256" key="2">
    <source>
        <dbReference type="ARBA" id="ARBA00023015"/>
    </source>
</evidence>
<dbReference type="Pfam" id="PF03466">
    <property type="entry name" value="LysR_substrate"/>
    <property type="match status" value="1"/>
</dbReference>
<feature type="domain" description="HTH lysR-type" evidence="5">
    <location>
        <begin position="2"/>
        <end position="59"/>
    </location>
</feature>
<keyword evidence="3" id="KW-0238">DNA-binding</keyword>
<reference evidence="6 7" key="1">
    <citation type="submission" date="2021-03" db="EMBL/GenBank/DDBJ databases">
        <title>Sequencing the genomes of 1000 actinobacteria strains.</title>
        <authorList>
            <person name="Klenk H.-P."/>
        </authorList>
    </citation>
    <scope>NUCLEOTIDE SEQUENCE [LARGE SCALE GENOMIC DNA]</scope>
    <source>
        <strain evidence="6 7">DSM 20168</strain>
    </source>
</reference>
<evidence type="ECO:0000256" key="4">
    <source>
        <dbReference type="ARBA" id="ARBA00023163"/>
    </source>
</evidence>
<dbReference type="SUPFAM" id="SSF46785">
    <property type="entry name" value="Winged helix' DNA-binding domain"/>
    <property type="match status" value="1"/>
</dbReference>
<dbReference type="CDD" id="cd00090">
    <property type="entry name" value="HTH_ARSR"/>
    <property type="match status" value="1"/>
</dbReference>
<dbReference type="RefSeq" id="WP_188947171.1">
    <property type="nucleotide sequence ID" value="NZ_BMPH01000002.1"/>
</dbReference>
<sequence length="297" mass="32764">MLDFKRLTLLRELHLRGSIASTARMLGVSPSAVSQQLAKLEAEAGLPLLEQVGRSIRLTPAAQQLIARVDEAVSLLEMASAELENRRSRIQGVIRFAAFSTFARTYLPKTLRSMAAIHPDVAVEFTQLEPSEALDAVTSRRADIAIVDEFTHVPRRADSGLVRTLITTDQLGIYVPHPVSSVTELAKLNWAFEPRGTDAYVFSRNYCRALGFEPLVLFDSPDPRLHCELVAAGVAAAFLPQMVTNNFDPHPGITRFEPPAGLNPPPMFREIHAVGRRSSNLRPAARSFLHVLQDVAR</sequence>
<comment type="similarity">
    <text evidence="1">Belongs to the LysR transcriptional regulatory family.</text>
</comment>
<proteinExistence type="inferred from homology"/>
<dbReference type="Pfam" id="PF00126">
    <property type="entry name" value="HTH_1"/>
    <property type="match status" value="1"/>
</dbReference>
<dbReference type="PANTHER" id="PTHR30126">
    <property type="entry name" value="HTH-TYPE TRANSCRIPTIONAL REGULATOR"/>
    <property type="match status" value="1"/>
</dbReference>
<dbReference type="Gene3D" id="3.40.190.290">
    <property type="match status" value="1"/>
</dbReference>
<comment type="caution">
    <text evidence="6">The sequence shown here is derived from an EMBL/GenBank/DDBJ whole genome shotgun (WGS) entry which is preliminary data.</text>
</comment>
<dbReference type="InterPro" id="IPR036388">
    <property type="entry name" value="WH-like_DNA-bd_sf"/>
</dbReference>
<evidence type="ECO:0000256" key="1">
    <source>
        <dbReference type="ARBA" id="ARBA00009437"/>
    </source>
</evidence>
<dbReference type="PANTHER" id="PTHR30126:SF40">
    <property type="entry name" value="HTH-TYPE TRANSCRIPTIONAL REGULATOR GLTR"/>
    <property type="match status" value="1"/>
</dbReference>
<keyword evidence="7" id="KW-1185">Reference proteome</keyword>
<dbReference type="Proteomes" id="UP001195422">
    <property type="component" value="Unassembled WGS sequence"/>
</dbReference>
<accession>A0ABS4XLR7</accession>
<name>A0ABS4XLR7_GLUPR</name>
<dbReference type="PROSITE" id="PS50931">
    <property type="entry name" value="HTH_LYSR"/>
    <property type="match status" value="1"/>
</dbReference>
<evidence type="ECO:0000256" key="3">
    <source>
        <dbReference type="ARBA" id="ARBA00023125"/>
    </source>
</evidence>
<keyword evidence="2" id="KW-0805">Transcription regulation</keyword>
<dbReference type="SUPFAM" id="SSF53850">
    <property type="entry name" value="Periplasmic binding protein-like II"/>
    <property type="match status" value="1"/>
</dbReference>
<dbReference type="Gene3D" id="1.10.10.10">
    <property type="entry name" value="Winged helix-like DNA-binding domain superfamily/Winged helix DNA-binding domain"/>
    <property type="match status" value="1"/>
</dbReference>